<dbReference type="InterPro" id="IPR003837">
    <property type="entry name" value="GatC"/>
</dbReference>
<dbReference type="GO" id="GO:0050566">
    <property type="term" value="F:asparaginyl-tRNA synthase (glutamine-hydrolyzing) activity"/>
    <property type="evidence" value="ECO:0007669"/>
    <property type="project" value="RHEA"/>
</dbReference>
<comment type="function">
    <text evidence="1">Allows the formation of correctly charged Asn-tRNA(Asn) or Gln-tRNA(Gln) through the transamidation of misacylated Asp-tRNA(Asn) or Glu-tRNA(Gln) in organisms which lack either or both of asparaginyl-tRNA or glutaminyl-tRNA synthetases. The reaction takes place in the presence of glutamine and ATP through an activated phospho-Asp-tRNA(Asn) or phospho-Glu-tRNA(Gln).</text>
</comment>
<dbReference type="GO" id="GO:0070681">
    <property type="term" value="P:glutaminyl-tRNAGln biosynthesis via transamidation"/>
    <property type="evidence" value="ECO:0007669"/>
    <property type="project" value="TreeGrafter"/>
</dbReference>
<comment type="similarity">
    <text evidence="1">Belongs to the GatC family.</text>
</comment>
<dbReference type="OrthoDB" id="9813938at2"/>
<dbReference type="GO" id="GO:0006450">
    <property type="term" value="P:regulation of translational fidelity"/>
    <property type="evidence" value="ECO:0007669"/>
    <property type="project" value="InterPro"/>
</dbReference>
<dbReference type="RefSeq" id="WP_120516633.1">
    <property type="nucleotide sequence ID" value="NZ_QXZY01000006.1"/>
</dbReference>
<keyword evidence="1" id="KW-0436">Ligase</keyword>
<dbReference type="InterPro" id="IPR036113">
    <property type="entry name" value="Asp/Glu-ADT_sf_sub_c"/>
</dbReference>
<keyword evidence="1" id="KW-0067">ATP-binding</keyword>
<evidence type="ECO:0000256" key="1">
    <source>
        <dbReference type="HAMAP-Rule" id="MF_00122"/>
    </source>
</evidence>
<dbReference type="PANTHER" id="PTHR15004">
    <property type="entry name" value="GLUTAMYL-TRNA(GLN) AMIDOTRANSFERASE SUBUNIT C, MITOCHONDRIAL"/>
    <property type="match status" value="1"/>
</dbReference>
<keyword evidence="1" id="KW-0547">Nucleotide-binding</keyword>
<dbReference type="Gene3D" id="1.10.20.60">
    <property type="entry name" value="Glu-tRNAGln amidotransferase C subunit, N-terminal domain"/>
    <property type="match status" value="1"/>
</dbReference>
<dbReference type="GO" id="GO:0006412">
    <property type="term" value="P:translation"/>
    <property type="evidence" value="ECO:0007669"/>
    <property type="project" value="UniProtKB-UniRule"/>
</dbReference>
<gene>
    <name evidence="1" type="primary">gatC</name>
    <name evidence="2" type="ORF">EG028_10265</name>
</gene>
<dbReference type="PANTHER" id="PTHR15004:SF0">
    <property type="entry name" value="GLUTAMYL-TRNA(GLN) AMIDOTRANSFERASE SUBUNIT C, MITOCHONDRIAL"/>
    <property type="match status" value="1"/>
</dbReference>
<dbReference type="GO" id="GO:0005524">
    <property type="term" value="F:ATP binding"/>
    <property type="evidence" value="ECO:0007669"/>
    <property type="project" value="UniProtKB-KW"/>
</dbReference>
<comment type="catalytic activity">
    <reaction evidence="1">
        <text>L-glutamyl-tRNA(Gln) + L-glutamine + ATP + H2O = L-glutaminyl-tRNA(Gln) + L-glutamate + ADP + phosphate + H(+)</text>
        <dbReference type="Rhea" id="RHEA:17521"/>
        <dbReference type="Rhea" id="RHEA-COMP:9681"/>
        <dbReference type="Rhea" id="RHEA-COMP:9684"/>
        <dbReference type="ChEBI" id="CHEBI:15377"/>
        <dbReference type="ChEBI" id="CHEBI:15378"/>
        <dbReference type="ChEBI" id="CHEBI:29985"/>
        <dbReference type="ChEBI" id="CHEBI:30616"/>
        <dbReference type="ChEBI" id="CHEBI:43474"/>
        <dbReference type="ChEBI" id="CHEBI:58359"/>
        <dbReference type="ChEBI" id="CHEBI:78520"/>
        <dbReference type="ChEBI" id="CHEBI:78521"/>
        <dbReference type="ChEBI" id="CHEBI:456216"/>
    </reaction>
</comment>
<dbReference type="EC" id="6.3.5.-" evidence="1"/>
<protein>
    <recommendedName>
        <fullName evidence="1">Aspartyl/glutamyl-tRNA(Asn/Gln) amidotransferase subunit C</fullName>
        <shortName evidence="1">Asp/Glu-ADT subunit C</shortName>
        <ecNumber evidence="1">6.3.5.-</ecNumber>
    </recommendedName>
</protein>
<dbReference type="EMBL" id="RMBX01000005">
    <property type="protein sequence ID" value="RPD41064.1"/>
    <property type="molecule type" value="Genomic_DNA"/>
</dbReference>
<comment type="caution">
    <text evidence="2">The sequence shown here is derived from an EMBL/GenBank/DDBJ whole genome shotgun (WGS) entry which is preliminary data.</text>
</comment>
<dbReference type="GO" id="GO:0050567">
    <property type="term" value="F:glutaminyl-tRNA synthase (glutamine-hydrolyzing) activity"/>
    <property type="evidence" value="ECO:0007669"/>
    <property type="project" value="UniProtKB-UniRule"/>
</dbReference>
<keyword evidence="1" id="KW-0648">Protein biosynthesis</keyword>
<comment type="catalytic activity">
    <reaction evidence="1">
        <text>L-aspartyl-tRNA(Asn) + L-glutamine + ATP + H2O = L-asparaginyl-tRNA(Asn) + L-glutamate + ADP + phosphate + 2 H(+)</text>
        <dbReference type="Rhea" id="RHEA:14513"/>
        <dbReference type="Rhea" id="RHEA-COMP:9674"/>
        <dbReference type="Rhea" id="RHEA-COMP:9677"/>
        <dbReference type="ChEBI" id="CHEBI:15377"/>
        <dbReference type="ChEBI" id="CHEBI:15378"/>
        <dbReference type="ChEBI" id="CHEBI:29985"/>
        <dbReference type="ChEBI" id="CHEBI:30616"/>
        <dbReference type="ChEBI" id="CHEBI:43474"/>
        <dbReference type="ChEBI" id="CHEBI:58359"/>
        <dbReference type="ChEBI" id="CHEBI:78515"/>
        <dbReference type="ChEBI" id="CHEBI:78516"/>
        <dbReference type="ChEBI" id="CHEBI:456216"/>
    </reaction>
</comment>
<evidence type="ECO:0000313" key="2">
    <source>
        <dbReference type="EMBL" id="RPD41064.1"/>
    </source>
</evidence>
<accession>A0A3N4MB66</accession>
<dbReference type="SUPFAM" id="SSF141000">
    <property type="entry name" value="Glu-tRNAGln amidotransferase C subunit"/>
    <property type="match status" value="1"/>
</dbReference>
<sequence length="96" mass="11156">MEVNDALIRQLATLSRLEINATEQEEIRHDLQRMITFVEKLGELDTTNVKPMLHMTRDTNVFRKDEVKHPISREEGLQNAPAHTAEYFSVPKVIKK</sequence>
<dbReference type="NCBIfam" id="TIGR00135">
    <property type="entry name" value="gatC"/>
    <property type="match status" value="1"/>
</dbReference>
<proteinExistence type="inferred from homology"/>
<comment type="subunit">
    <text evidence="1">Heterotrimer of A, B and C subunits.</text>
</comment>
<reference evidence="3" key="1">
    <citation type="submission" date="2018-11" db="EMBL/GenBank/DDBJ databases">
        <title>Chitinophaga lutea sp.nov., isolate from arsenic contaminated soil.</title>
        <authorList>
            <person name="Zong Y."/>
        </authorList>
    </citation>
    <scope>NUCLEOTIDE SEQUENCE [LARGE SCALE GENOMIC DNA]</scope>
    <source>
        <strain evidence="3">YLT18</strain>
    </source>
</reference>
<organism evidence="2 3">
    <name type="scientific">Chitinophaga barathri</name>
    <dbReference type="NCBI Taxonomy" id="1647451"/>
    <lineage>
        <taxon>Bacteria</taxon>
        <taxon>Pseudomonadati</taxon>
        <taxon>Bacteroidota</taxon>
        <taxon>Chitinophagia</taxon>
        <taxon>Chitinophagales</taxon>
        <taxon>Chitinophagaceae</taxon>
        <taxon>Chitinophaga</taxon>
    </lineage>
</organism>
<dbReference type="AlphaFoldDB" id="A0A3N4MB66"/>
<keyword evidence="2" id="KW-0808">Transferase</keyword>
<keyword evidence="3" id="KW-1185">Reference proteome</keyword>
<evidence type="ECO:0000313" key="3">
    <source>
        <dbReference type="Proteomes" id="UP000279089"/>
    </source>
</evidence>
<dbReference type="Pfam" id="PF02686">
    <property type="entry name" value="GatC"/>
    <property type="match status" value="1"/>
</dbReference>
<name>A0A3N4MB66_9BACT</name>
<dbReference type="Proteomes" id="UP000279089">
    <property type="component" value="Unassembled WGS sequence"/>
</dbReference>
<dbReference type="HAMAP" id="MF_00122">
    <property type="entry name" value="GatC"/>
    <property type="match status" value="1"/>
</dbReference>
<dbReference type="GO" id="GO:0016740">
    <property type="term" value="F:transferase activity"/>
    <property type="evidence" value="ECO:0007669"/>
    <property type="project" value="UniProtKB-KW"/>
</dbReference>